<gene>
    <name evidence="2" type="ORF">ECRASSUSDP1_LOCUS17436</name>
</gene>
<sequence length="270" mass="30924">MLKLLTVLALLYLSCVSCFLKESTRTSDYNVKSLLEVNIGGYNYLIDQICSFSENKIKQQFILLSILCLTIMKEKCWFIPLNCCIDIFKCCESLKFKIPFIKEKACLIIKMDYLGDIGKDSKQLCNRILDLKLSLDLILKNNQTGQCYFNEVPKLSLEDYFTDLMSNHFRFAGNKVGYPNEPGSKSMLYVQIIQNEKGEDVAYPAKFHSYHPDQEISESYGSYLETVHYIEVSPSDFEYPECVEASDGEIELAYSLGLSGVPLNYLHKPM</sequence>
<keyword evidence="1" id="KW-0732">Signal</keyword>
<dbReference type="Proteomes" id="UP001295684">
    <property type="component" value="Unassembled WGS sequence"/>
</dbReference>
<keyword evidence="3" id="KW-1185">Reference proteome</keyword>
<evidence type="ECO:0000313" key="2">
    <source>
        <dbReference type="EMBL" id="CAI2376067.1"/>
    </source>
</evidence>
<comment type="caution">
    <text evidence="2">The sequence shown here is derived from an EMBL/GenBank/DDBJ whole genome shotgun (WGS) entry which is preliminary data.</text>
</comment>
<name>A0AAD1XNV6_EUPCR</name>
<reference evidence="2" key="1">
    <citation type="submission" date="2023-07" db="EMBL/GenBank/DDBJ databases">
        <authorList>
            <consortium name="AG Swart"/>
            <person name="Singh M."/>
            <person name="Singh A."/>
            <person name="Seah K."/>
            <person name="Emmerich C."/>
        </authorList>
    </citation>
    <scope>NUCLEOTIDE SEQUENCE</scope>
    <source>
        <strain evidence="2">DP1</strain>
    </source>
</reference>
<dbReference type="EMBL" id="CAMPGE010017598">
    <property type="protein sequence ID" value="CAI2376067.1"/>
    <property type="molecule type" value="Genomic_DNA"/>
</dbReference>
<protein>
    <submittedName>
        <fullName evidence="2">Uncharacterized protein</fullName>
    </submittedName>
</protein>
<accession>A0AAD1XNV6</accession>
<evidence type="ECO:0000313" key="3">
    <source>
        <dbReference type="Proteomes" id="UP001295684"/>
    </source>
</evidence>
<feature type="chain" id="PRO_5041918643" evidence="1">
    <location>
        <begin position="19"/>
        <end position="270"/>
    </location>
</feature>
<dbReference type="AlphaFoldDB" id="A0AAD1XNV6"/>
<evidence type="ECO:0000256" key="1">
    <source>
        <dbReference type="SAM" id="SignalP"/>
    </source>
</evidence>
<organism evidence="2 3">
    <name type="scientific">Euplotes crassus</name>
    <dbReference type="NCBI Taxonomy" id="5936"/>
    <lineage>
        <taxon>Eukaryota</taxon>
        <taxon>Sar</taxon>
        <taxon>Alveolata</taxon>
        <taxon>Ciliophora</taxon>
        <taxon>Intramacronucleata</taxon>
        <taxon>Spirotrichea</taxon>
        <taxon>Hypotrichia</taxon>
        <taxon>Euplotida</taxon>
        <taxon>Euplotidae</taxon>
        <taxon>Moneuplotes</taxon>
    </lineage>
</organism>
<feature type="signal peptide" evidence="1">
    <location>
        <begin position="1"/>
        <end position="18"/>
    </location>
</feature>
<proteinExistence type="predicted"/>